<gene>
    <name evidence="1" type="ORF">HPB47_006529</name>
</gene>
<comment type="caution">
    <text evidence="1">The sequence shown here is derived from an EMBL/GenBank/DDBJ whole genome shotgun (WGS) entry which is preliminary data.</text>
</comment>
<dbReference type="Proteomes" id="UP000805193">
    <property type="component" value="Unassembled WGS sequence"/>
</dbReference>
<sequence>MKASFAEALYLEDNGSANTPARALGRFVLMGQLQITLHLFVQPPHKCPPRYRDVERARARRRLPLPAKPGVEASKPGHRDARSLDVISLVRPCSVASSEAAAAEAVTTVCEDSDEFGATTAPA</sequence>
<accession>A0AC60PB02</accession>
<protein>
    <submittedName>
        <fullName evidence="1">Uncharacterized protein</fullName>
    </submittedName>
</protein>
<keyword evidence="2" id="KW-1185">Reference proteome</keyword>
<evidence type="ECO:0000313" key="2">
    <source>
        <dbReference type="Proteomes" id="UP000805193"/>
    </source>
</evidence>
<name>A0AC60PB02_IXOPE</name>
<proteinExistence type="predicted"/>
<organism evidence="1 2">
    <name type="scientific">Ixodes persulcatus</name>
    <name type="common">Taiga tick</name>
    <dbReference type="NCBI Taxonomy" id="34615"/>
    <lineage>
        <taxon>Eukaryota</taxon>
        <taxon>Metazoa</taxon>
        <taxon>Ecdysozoa</taxon>
        <taxon>Arthropoda</taxon>
        <taxon>Chelicerata</taxon>
        <taxon>Arachnida</taxon>
        <taxon>Acari</taxon>
        <taxon>Parasitiformes</taxon>
        <taxon>Ixodida</taxon>
        <taxon>Ixodoidea</taxon>
        <taxon>Ixodidae</taxon>
        <taxon>Ixodinae</taxon>
        <taxon>Ixodes</taxon>
    </lineage>
</organism>
<reference evidence="1 2" key="1">
    <citation type="journal article" date="2020" name="Cell">
        <title>Large-Scale Comparative Analyses of Tick Genomes Elucidate Their Genetic Diversity and Vector Capacities.</title>
        <authorList>
            <consortium name="Tick Genome and Microbiome Consortium (TIGMIC)"/>
            <person name="Jia N."/>
            <person name="Wang J."/>
            <person name="Shi W."/>
            <person name="Du L."/>
            <person name="Sun Y."/>
            <person name="Zhan W."/>
            <person name="Jiang J.F."/>
            <person name="Wang Q."/>
            <person name="Zhang B."/>
            <person name="Ji P."/>
            <person name="Bell-Sakyi L."/>
            <person name="Cui X.M."/>
            <person name="Yuan T.T."/>
            <person name="Jiang B.G."/>
            <person name="Yang W.F."/>
            <person name="Lam T.T."/>
            <person name="Chang Q.C."/>
            <person name="Ding S.J."/>
            <person name="Wang X.J."/>
            <person name="Zhu J.G."/>
            <person name="Ruan X.D."/>
            <person name="Zhao L."/>
            <person name="Wei J.T."/>
            <person name="Ye R.Z."/>
            <person name="Que T.C."/>
            <person name="Du C.H."/>
            <person name="Zhou Y.H."/>
            <person name="Cheng J.X."/>
            <person name="Dai P.F."/>
            <person name="Guo W.B."/>
            <person name="Han X.H."/>
            <person name="Huang E.J."/>
            <person name="Li L.F."/>
            <person name="Wei W."/>
            <person name="Gao Y.C."/>
            <person name="Liu J.Z."/>
            <person name="Shao H.Z."/>
            <person name="Wang X."/>
            <person name="Wang C.C."/>
            <person name="Yang T.C."/>
            <person name="Huo Q.B."/>
            <person name="Li W."/>
            <person name="Chen H.Y."/>
            <person name="Chen S.E."/>
            <person name="Zhou L.G."/>
            <person name="Ni X.B."/>
            <person name="Tian J.H."/>
            <person name="Sheng Y."/>
            <person name="Liu T."/>
            <person name="Pan Y.S."/>
            <person name="Xia L.Y."/>
            <person name="Li J."/>
            <person name="Zhao F."/>
            <person name="Cao W.C."/>
        </authorList>
    </citation>
    <scope>NUCLEOTIDE SEQUENCE [LARGE SCALE GENOMIC DNA]</scope>
    <source>
        <strain evidence="1">Iper-2018</strain>
    </source>
</reference>
<evidence type="ECO:0000313" key="1">
    <source>
        <dbReference type="EMBL" id="KAG0416313.1"/>
    </source>
</evidence>
<dbReference type="EMBL" id="JABSTQ010010963">
    <property type="protein sequence ID" value="KAG0416313.1"/>
    <property type="molecule type" value="Genomic_DNA"/>
</dbReference>